<keyword evidence="4" id="KW-0723">Serine/threonine-protein kinase</keyword>
<accession>L1JBB5</accession>
<evidence type="ECO:0000313" key="8">
    <source>
        <dbReference type="Proteomes" id="UP000011087"/>
    </source>
</evidence>
<feature type="non-terminal residue" evidence="6">
    <location>
        <position position="1"/>
    </location>
</feature>
<dbReference type="SUPFAM" id="SSF56112">
    <property type="entry name" value="Protein kinase-like (PK-like)"/>
    <property type="match status" value="1"/>
</dbReference>
<dbReference type="InterPro" id="IPR000719">
    <property type="entry name" value="Prot_kinase_dom"/>
</dbReference>
<dbReference type="HOGENOM" id="CLU_000288_21_4_1"/>
<sequence>TDGFSEDRVLGEGAFGKVYKGVVDSLLTVRPFRGIVAVKMLNRDVLADHGDKHMKKEISVLSRFRHPHIIRLIGYSVDHAEDAGERGRPAHVCLVYELGARGSLAQNLKDDNLSKELTWKLRIQISCGLAKAINYLHSHDAKPVFHRDVKSDNVVLTSSLSPKLIDCGLAKFVGVDRSSLTVTSTCNLPVGTPGYMCPRYSRGGIDFDAKCEVFSLGIVLLEMLTG</sequence>
<dbReference type="EnsemblProtists" id="EKX45796">
    <property type="protein sequence ID" value="EKX45796"/>
    <property type="gene ID" value="GUITHDRAFT_40202"/>
</dbReference>
<gene>
    <name evidence="6" type="ORF">GUITHDRAFT_40202</name>
</gene>
<reference evidence="8" key="2">
    <citation type="submission" date="2012-11" db="EMBL/GenBank/DDBJ databases">
        <authorList>
            <person name="Kuo A."/>
            <person name="Curtis B.A."/>
            <person name="Tanifuji G."/>
            <person name="Burki F."/>
            <person name="Gruber A."/>
            <person name="Irimia M."/>
            <person name="Maruyama S."/>
            <person name="Arias M.C."/>
            <person name="Ball S.G."/>
            <person name="Gile G.H."/>
            <person name="Hirakawa Y."/>
            <person name="Hopkins J.F."/>
            <person name="Rensing S.A."/>
            <person name="Schmutz J."/>
            <person name="Symeonidi A."/>
            <person name="Elias M."/>
            <person name="Eveleigh R.J."/>
            <person name="Herman E.K."/>
            <person name="Klute M.J."/>
            <person name="Nakayama T."/>
            <person name="Obornik M."/>
            <person name="Reyes-Prieto A."/>
            <person name="Armbrust E.V."/>
            <person name="Aves S.J."/>
            <person name="Beiko R.G."/>
            <person name="Coutinho P."/>
            <person name="Dacks J.B."/>
            <person name="Durnford D.G."/>
            <person name="Fast N.M."/>
            <person name="Green B.R."/>
            <person name="Grisdale C."/>
            <person name="Hempe F."/>
            <person name="Henrissat B."/>
            <person name="Hoppner M.P."/>
            <person name="Ishida K.-I."/>
            <person name="Kim E."/>
            <person name="Koreny L."/>
            <person name="Kroth P.G."/>
            <person name="Liu Y."/>
            <person name="Malik S.-B."/>
            <person name="Maier U.G."/>
            <person name="McRose D."/>
            <person name="Mock T."/>
            <person name="Neilson J.A."/>
            <person name="Onodera N.T."/>
            <person name="Poole A.M."/>
            <person name="Pritham E.J."/>
            <person name="Richards T.A."/>
            <person name="Rocap G."/>
            <person name="Roy S.W."/>
            <person name="Sarai C."/>
            <person name="Schaack S."/>
            <person name="Shirato S."/>
            <person name="Slamovits C.H."/>
            <person name="Spencer D.F."/>
            <person name="Suzuki S."/>
            <person name="Worden A.Z."/>
            <person name="Zauner S."/>
            <person name="Barry K."/>
            <person name="Bell C."/>
            <person name="Bharti A.K."/>
            <person name="Crow J.A."/>
            <person name="Grimwood J."/>
            <person name="Kramer R."/>
            <person name="Lindquist E."/>
            <person name="Lucas S."/>
            <person name="Salamov A."/>
            <person name="McFadden G.I."/>
            <person name="Lane C.E."/>
            <person name="Keeling P.J."/>
            <person name="Gray M.W."/>
            <person name="Grigoriev I.V."/>
            <person name="Archibald J.M."/>
        </authorList>
    </citation>
    <scope>NUCLEOTIDE SEQUENCE</scope>
    <source>
        <strain evidence="8">CCMP2712</strain>
    </source>
</reference>
<keyword evidence="4" id="KW-0808">Transferase</keyword>
<dbReference type="SMART" id="SM00220">
    <property type="entry name" value="S_TKc"/>
    <property type="match status" value="1"/>
</dbReference>
<dbReference type="InterPro" id="IPR017441">
    <property type="entry name" value="Protein_kinase_ATP_BS"/>
</dbReference>
<dbReference type="AlphaFoldDB" id="L1JBB5"/>
<dbReference type="RefSeq" id="XP_005832776.1">
    <property type="nucleotide sequence ID" value="XM_005832719.1"/>
</dbReference>
<comment type="similarity">
    <text evidence="4">Belongs to the protein kinase superfamily.</text>
</comment>
<reference evidence="7" key="3">
    <citation type="submission" date="2016-03" db="UniProtKB">
        <authorList>
            <consortium name="EnsemblProtists"/>
        </authorList>
    </citation>
    <scope>IDENTIFICATION</scope>
</reference>
<name>L1JBB5_GUITC</name>
<dbReference type="InterPro" id="IPR011009">
    <property type="entry name" value="Kinase-like_dom_sf"/>
</dbReference>
<dbReference type="Proteomes" id="UP000011087">
    <property type="component" value="Unassembled WGS sequence"/>
</dbReference>
<evidence type="ECO:0000256" key="2">
    <source>
        <dbReference type="ARBA" id="ARBA00022840"/>
    </source>
</evidence>
<dbReference type="GO" id="GO:0005886">
    <property type="term" value="C:plasma membrane"/>
    <property type="evidence" value="ECO:0007669"/>
    <property type="project" value="TreeGrafter"/>
</dbReference>
<dbReference type="KEGG" id="gtt:GUITHDRAFT_40202"/>
<keyword evidence="2 3" id="KW-0067">ATP-binding</keyword>
<evidence type="ECO:0000256" key="1">
    <source>
        <dbReference type="ARBA" id="ARBA00022741"/>
    </source>
</evidence>
<dbReference type="PROSITE" id="PS00108">
    <property type="entry name" value="PROTEIN_KINASE_ST"/>
    <property type="match status" value="1"/>
</dbReference>
<feature type="binding site" evidence="3">
    <location>
        <position position="39"/>
    </location>
    <ligand>
        <name>ATP</name>
        <dbReference type="ChEBI" id="CHEBI:30616"/>
    </ligand>
</feature>
<dbReference type="PaxDb" id="55529-EKX45796"/>
<dbReference type="GeneID" id="17302597"/>
<dbReference type="PROSITE" id="PS00107">
    <property type="entry name" value="PROTEIN_KINASE_ATP"/>
    <property type="match status" value="1"/>
</dbReference>
<dbReference type="Pfam" id="PF00069">
    <property type="entry name" value="Pkinase"/>
    <property type="match status" value="1"/>
</dbReference>
<proteinExistence type="inferred from homology"/>
<dbReference type="OMA" id="PINANND"/>
<keyword evidence="1 3" id="KW-0547">Nucleotide-binding</keyword>
<feature type="domain" description="Protein kinase" evidence="5">
    <location>
        <begin position="4"/>
        <end position="226"/>
    </location>
</feature>
<evidence type="ECO:0000256" key="3">
    <source>
        <dbReference type="PROSITE-ProRule" id="PRU10141"/>
    </source>
</evidence>
<keyword evidence="4" id="KW-0418">Kinase</keyword>
<dbReference type="InterPro" id="IPR008271">
    <property type="entry name" value="Ser/Thr_kinase_AS"/>
</dbReference>
<evidence type="ECO:0000256" key="4">
    <source>
        <dbReference type="RuleBase" id="RU000304"/>
    </source>
</evidence>
<reference evidence="6 8" key="1">
    <citation type="journal article" date="2012" name="Nature">
        <title>Algal genomes reveal evolutionary mosaicism and the fate of nucleomorphs.</title>
        <authorList>
            <consortium name="DOE Joint Genome Institute"/>
            <person name="Curtis B.A."/>
            <person name="Tanifuji G."/>
            <person name="Burki F."/>
            <person name="Gruber A."/>
            <person name="Irimia M."/>
            <person name="Maruyama S."/>
            <person name="Arias M.C."/>
            <person name="Ball S.G."/>
            <person name="Gile G.H."/>
            <person name="Hirakawa Y."/>
            <person name="Hopkins J.F."/>
            <person name="Kuo A."/>
            <person name="Rensing S.A."/>
            <person name="Schmutz J."/>
            <person name="Symeonidi A."/>
            <person name="Elias M."/>
            <person name="Eveleigh R.J."/>
            <person name="Herman E.K."/>
            <person name="Klute M.J."/>
            <person name="Nakayama T."/>
            <person name="Obornik M."/>
            <person name="Reyes-Prieto A."/>
            <person name="Armbrust E.V."/>
            <person name="Aves S.J."/>
            <person name="Beiko R.G."/>
            <person name="Coutinho P."/>
            <person name="Dacks J.B."/>
            <person name="Durnford D.G."/>
            <person name="Fast N.M."/>
            <person name="Green B.R."/>
            <person name="Grisdale C.J."/>
            <person name="Hempel F."/>
            <person name="Henrissat B."/>
            <person name="Hoppner M.P."/>
            <person name="Ishida K."/>
            <person name="Kim E."/>
            <person name="Koreny L."/>
            <person name="Kroth P.G."/>
            <person name="Liu Y."/>
            <person name="Malik S.B."/>
            <person name="Maier U.G."/>
            <person name="McRose D."/>
            <person name="Mock T."/>
            <person name="Neilson J.A."/>
            <person name="Onodera N.T."/>
            <person name="Poole A.M."/>
            <person name="Pritham E.J."/>
            <person name="Richards T.A."/>
            <person name="Rocap G."/>
            <person name="Roy S.W."/>
            <person name="Sarai C."/>
            <person name="Schaack S."/>
            <person name="Shirato S."/>
            <person name="Slamovits C.H."/>
            <person name="Spencer D.F."/>
            <person name="Suzuki S."/>
            <person name="Worden A.Z."/>
            <person name="Zauner S."/>
            <person name="Barry K."/>
            <person name="Bell C."/>
            <person name="Bharti A.K."/>
            <person name="Crow J.A."/>
            <person name="Grimwood J."/>
            <person name="Kramer R."/>
            <person name="Lindquist E."/>
            <person name="Lucas S."/>
            <person name="Salamov A."/>
            <person name="McFadden G.I."/>
            <person name="Lane C.E."/>
            <person name="Keeling P.J."/>
            <person name="Gray M.W."/>
            <person name="Grigoriev I.V."/>
            <person name="Archibald J.M."/>
        </authorList>
    </citation>
    <scope>NUCLEOTIDE SEQUENCE</scope>
    <source>
        <strain evidence="6 8">CCMP2712</strain>
    </source>
</reference>
<dbReference type="OrthoDB" id="206587at2759"/>
<evidence type="ECO:0000259" key="5">
    <source>
        <dbReference type="PROSITE" id="PS50011"/>
    </source>
</evidence>
<organism evidence="6">
    <name type="scientific">Guillardia theta (strain CCMP2712)</name>
    <name type="common">Cryptophyte</name>
    <dbReference type="NCBI Taxonomy" id="905079"/>
    <lineage>
        <taxon>Eukaryota</taxon>
        <taxon>Cryptophyceae</taxon>
        <taxon>Pyrenomonadales</taxon>
        <taxon>Geminigeraceae</taxon>
        <taxon>Guillardia</taxon>
    </lineage>
</organism>
<dbReference type="PROSITE" id="PS50011">
    <property type="entry name" value="PROTEIN_KINASE_DOM"/>
    <property type="match status" value="1"/>
</dbReference>
<dbReference type="GO" id="GO:0004674">
    <property type="term" value="F:protein serine/threonine kinase activity"/>
    <property type="evidence" value="ECO:0007669"/>
    <property type="project" value="UniProtKB-KW"/>
</dbReference>
<protein>
    <recommendedName>
        <fullName evidence="5">Protein kinase domain-containing protein</fullName>
    </recommendedName>
</protein>
<dbReference type="PANTHER" id="PTHR27001">
    <property type="entry name" value="OS01G0253100 PROTEIN"/>
    <property type="match status" value="1"/>
</dbReference>
<dbReference type="eggNOG" id="KOG1187">
    <property type="taxonomic scope" value="Eukaryota"/>
</dbReference>
<dbReference type="PANTHER" id="PTHR27001:SF931">
    <property type="entry name" value="OS11G0664100 PROTEIN"/>
    <property type="match status" value="1"/>
</dbReference>
<evidence type="ECO:0000313" key="7">
    <source>
        <dbReference type="EnsemblProtists" id="EKX45796"/>
    </source>
</evidence>
<dbReference type="EMBL" id="JH992997">
    <property type="protein sequence ID" value="EKX45796.1"/>
    <property type="molecule type" value="Genomic_DNA"/>
</dbReference>
<dbReference type="Gene3D" id="1.10.510.10">
    <property type="entry name" value="Transferase(Phosphotransferase) domain 1"/>
    <property type="match status" value="1"/>
</dbReference>
<feature type="non-terminal residue" evidence="6">
    <location>
        <position position="226"/>
    </location>
</feature>
<evidence type="ECO:0000313" key="6">
    <source>
        <dbReference type="EMBL" id="EKX45796.1"/>
    </source>
</evidence>
<dbReference type="GO" id="GO:0005524">
    <property type="term" value="F:ATP binding"/>
    <property type="evidence" value="ECO:0007669"/>
    <property type="project" value="UniProtKB-UniRule"/>
</dbReference>
<keyword evidence="8" id="KW-1185">Reference proteome</keyword>
<dbReference type="STRING" id="905079.L1JBB5"/>
<dbReference type="PIRSF" id="PIRSF000654">
    <property type="entry name" value="Integrin-linked_kinase"/>
    <property type="match status" value="1"/>
</dbReference>